<organism evidence="1 2">
    <name type="scientific">Choristoneura fumiferana</name>
    <name type="common">Spruce budworm moth</name>
    <name type="synonym">Archips fumiferana</name>
    <dbReference type="NCBI Taxonomy" id="7141"/>
    <lineage>
        <taxon>Eukaryota</taxon>
        <taxon>Metazoa</taxon>
        <taxon>Ecdysozoa</taxon>
        <taxon>Arthropoda</taxon>
        <taxon>Hexapoda</taxon>
        <taxon>Insecta</taxon>
        <taxon>Pterygota</taxon>
        <taxon>Neoptera</taxon>
        <taxon>Endopterygota</taxon>
        <taxon>Lepidoptera</taxon>
        <taxon>Glossata</taxon>
        <taxon>Ditrysia</taxon>
        <taxon>Tortricoidea</taxon>
        <taxon>Tortricidae</taxon>
        <taxon>Tortricinae</taxon>
        <taxon>Choristoneura</taxon>
    </lineage>
</organism>
<protein>
    <submittedName>
        <fullName evidence="1">Uncharacterized protein</fullName>
    </submittedName>
</protein>
<gene>
    <name evidence="1" type="ORF">MSG28_001079</name>
</gene>
<sequence>MAVLRLLKGFLLTVTYKGIVVAVSPNVQQYLGYSELELLGFNISTITHEDDHNMLLDQLRPRSQTLGDHGELVIPDQPDGKLLAAKRLAAEKRQFFIRFKKNTQRSEPAQYVTCHVEGSLRKSDRASRNTQCCQIVHRARARNANPYSSGNDVVFIGVVRPTSETFKKESQLEQFRMEYRTRHSIDGQIIQCEKRIALVTGYMTDEVHGVNAMNFMHRDDVRWVIIALREMYDQHRLYGESCYRLMMKNGQFIYMRTRGCLEVESSTKAVTSFVCTNTVMNATEGQHLIRMMKKKFTLLVNNNEEPPQEPEVTDINDESLPVEDPRQLEKVILHLVTNLPSPQPEEREMSLSPDGTKPPVHLAIIPPRKERIVSAIEKIYSVIKTFKNPNIDKDVKRKKVTSQCVQEISEPVLNIDTTPKNSLSGTLPKITTIGTYRNQNMDDFGQIFQNVDTNPVSVEVVTEPIVFSDYMAQQPNKPAKFNFSKISADCEIVNLELPGTSAAGTAVKRPSEYQYEDGSYKKKMLPNDNESEEQVNGRTSSTLENFFNEAISTSQFCQINAALISLENTIDPSFPDLLISQDVQDILGELECEPEKPPDEQRSPN</sequence>
<accession>A0ACC0K3N4</accession>
<reference evidence="1 2" key="1">
    <citation type="journal article" date="2022" name="Genome Biol. Evol.">
        <title>The Spruce Budworm Genome: Reconstructing the Evolutionary History of Antifreeze Proteins.</title>
        <authorList>
            <person name="Beliveau C."/>
            <person name="Gagne P."/>
            <person name="Picq S."/>
            <person name="Vernygora O."/>
            <person name="Keeling C.I."/>
            <person name="Pinkney K."/>
            <person name="Doucet D."/>
            <person name="Wen F."/>
            <person name="Johnston J.S."/>
            <person name="Maaroufi H."/>
            <person name="Boyle B."/>
            <person name="Laroche J."/>
            <person name="Dewar K."/>
            <person name="Juretic N."/>
            <person name="Blackburn G."/>
            <person name="Nisole A."/>
            <person name="Brunet B."/>
            <person name="Brandao M."/>
            <person name="Lumley L."/>
            <person name="Duan J."/>
            <person name="Quan G."/>
            <person name="Lucarotti C.J."/>
            <person name="Roe A.D."/>
            <person name="Sperling F.A.H."/>
            <person name="Levesque R.C."/>
            <person name="Cusson M."/>
        </authorList>
    </citation>
    <scope>NUCLEOTIDE SEQUENCE [LARGE SCALE GENOMIC DNA]</scope>
    <source>
        <strain evidence="1">Glfc:IPQL:Cfum</strain>
    </source>
</reference>
<dbReference type="EMBL" id="CM046131">
    <property type="protein sequence ID" value="KAI8430986.1"/>
    <property type="molecule type" value="Genomic_DNA"/>
</dbReference>
<keyword evidence="2" id="KW-1185">Reference proteome</keyword>
<evidence type="ECO:0000313" key="2">
    <source>
        <dbReference type="Proteomes" id="UP001064048"/>
    </source>
</evidence>
<dbReference type="Proteomes" id="UP001064048">
    <property type="component" value="Chromosome Z"/>
</dbReference>
<comment type="caution">
    <text evidence="1">The sequence shown here is derived from an EMBL/GenBank/DDBJ whole genome shotgun (WGS) entry which is preliminary data.</text>
</comment>
<proteinExistence type="predicted"/>
<evidence type="ECO:0000313" key="1">
    <source>
        <dbReference type="EMBL" id="KAI8430986.1"/>
    </source>
</evidence>
<name>A0ACC0K3N4_CHOFU</name>